<organism evidence="2 3">
    <name type="scientific">Haloplanus ruber</name>
    <dbReference type="NCBI Taxonomy" id="869892"/>
    <lineage>
        <taxon>Archaea</taxon>
        <taxon>Methanobacteriati</taxon>
        <taxon>Methanobacteriota</taxon>
        <taxon>Stenosarchaea group</taxon>
        <taxon>Halobacteria</taxon>
        <taxon>Halobacteriales</taxon>
        <taxon>Haloferacaceae</taxon>
        <taxon>Haloplanus</taxon>
    </lineage>
</organism>
<keyword evidence="3" id="KW-1185">Reference proteome</keyword>
<feature type="transmembrane region" description="Helical" evidence="1">
    <location>
        <begin position="30"/>
        <end position="52"/>
    </location>
</feature>
<reference evidence="2 3" key="1">
    <citation type="journal article" date="2019" name="Int. J. Syst. Evol. Microbiol.">
        <title>The Global Catalogue of Microorganisms (GCM) 10K type strain sequencing project: providing services to taxonomists for standard genome sequencing and annotation.</title>
        <authorList>
            <consortium name="The Broad Institute Genomics Platform"/>
            <consortium name="The Broad Institute Genome Sequencing Center for Infectious Disease"/>
            <person name="Wu L."/>
            <person name="Ma J."/>
        </authorList>
    </citation>
    <scope>NUCLEOTIDE SEQUENCE [LARGE SCALE GENOMIC DNA]</scope>
    <source>
        <strain evidence="2 3">CGMCC 1.10594</strain>
    </source>
</reference>
<keyword evidence="1" id="KW-0472">Membrane</keyword>
<keyword evidence="1" id="KW-1133">Transmembrane helix</keyword>
<evidence type="ECO:0000313" key="2">
    <source>
        <dbReference type="EMBL" id="MFD1634307.1"/>
    </source>
</evidence>
<proteinExistence type="predicted"/>
<keyword evidence="1" id="KW-0812">Transmembrane</keyword>
<dbReference type="Proteomes" id="UP001597075">
    <property type="component" value="Unassembled WGS sequence"/>
</dbReference>
<dbReference type="RefSeq" id="WP_256404560.1">
    <property type="nucleotide sequence ID" value="NZ_CP187151.1"/>
</dbReference>
<sequence>MGASTRENGGDVADSGLTFLRRWWVLTPPYGYVIGILLWPVLLSLASVWAVLLQSGLPALVDTLGGLVVGVGGFVSISVSSALSMGGTAWNTPDERIRRQFAALSLALPLAGLLFGLYRNWPLLPFRDELGVTVFVAHELSKIVFLGPAIGFAFVTVPLGVLAYRCR</sequence>
<protein>
    <submittedName>
        <fullName evidence="2">Uncharacterized protein</fullName>
    </submittedName>
</protein>
<evidence type="ECO:0000256" key="1">
    <source>
        <dbReference type="SAM" id="Phobius"/>
    </source>
</evidence>
<comment type="caution">
    <text evidence="2">The sequence shown here is derived from an EMBL/GenBank/DDBJ whole genome shotgun (WGS) entry which is preliminary data.</text>
</comment>
<feature type="transmembrane region" description="Helical" evidence="1">
    <location>
        <begin position="64"/>
        <end position="89"/>
    </location>
</feature>
<feature type="transmembrane region" description="Helical" evidence="1">
    <location>
        <begin position="143"/>
        <end position="164"/>
    </location>
</feature>
<evidence type="ECO:0000313" key="3">
    <source>
        <dbReference type="Proteomes" id="UP001597075"/>
    </source>
</evidence>
<name>A0ABD6CZ01_9EURY</name>
<dbReference type="EMBL" id="JBHUDL010000010">
    <property type="protein sequence ID" value="MFD1634307.1"/>
    <property type="molecule type" value="Genomic_DNA"/>
</dbReference>
<feature type="transmembrane region" description="Helical" evidence="1">
    <location>
        <begin position="101"/>
        <end position="118"/>
    </location>
</feature>
<dbReference type="AlphaFoldDB" id="A0ABD6CZ01"/>
<gene>
    <name evidence="2" type="ORF">ACFSBJ_11280</name>
</gene>
<accession>A0ABD6CZ01</accession>